<proteinExistence type="predicted"/>
<dbReference type="AlphaFoldDB" id="A0A5C6M4C3"/>
<gene>
    <name evidence="1" type="ORF">E3A20_18970</name>
</gene>
<evidence type="ECO:0000313" key="1">
    <source>
        <dbReference type="EMBL" id="TWW08975.1"/>
    </source>
</evidence>
<organism evidence="1 2">
    <name type="scientific">Planctomyces bekefii</name>
    <dbReference type="NCBI Taxonomy" id="1653850"/>
    <lineage>
        <taxon>Bacteria</taxon>
        <taxon>Pseudomonadati</taxon>
        <taxon>Planctomycetota</taxon>
        <taxon>Planctomycetia</taxon>
        <taxon>Planctomycetales</taxon>
        <taxon>Planctomycetaceae</taxon>
        <taxon>Planctomyces</taxon>
    </lineage>
</organism>
<reference evidence="1 2" key="1">
    <citation type="submission" date="2019-08" db="EMBL/GenBank/DDBJ databases">
        <title>100 year-old enigma solved: identification of Planctomyces bekefii, the type genus and species of the phylum Planctomycetes.</title>
        <authorList>
            <person name="Svetlana D.N."/>
            <person name="Overmann J."/>
        </authorList>
    </citation>
    <scope>NUCLEOTIDE SEQUENCE [LARGE SCALE GENOMIC DNA]</scope>
    <source>
        <strain evidence="1">Phe10_nw2017</strain>
    </source>
</reference>
<feature type="non-terminal residue" evidence="1">
    <location>
        <position position="1"/>
    </location>
</feature>
<accession>A0A5C6M4C3</accession>
<keyword evidence="2" id="KW-1185">Reference proteome</keyword>
<name>A0A5C6M4C3_9PLAN</name>
<dbReference type="Proteomes" id="UP000321083">
    <property type="component" value="Unassembled WGS sequence"/>
</dbReference>
<dbReference type="EMBL" id="SRHE01000433">
    <property type="protein sequence ID" value="TWW08975.1"/>
    <property type="molecule type" value="Genomic_DNA"/>
</dbReference>
<sequence length="680" mass="70190">FKDGSSFAGNGGLTFTKATKTINIANDAPLDINSTSVSIADDNISFDSGSGVTFSPANNQNLNVNLGGTGKFSVETNQLYVANNGNVGISNASPNSKLTVNGALALLEGTAPGLTSGFGKFYVNSTNSKPYFISSSGASYNLINGSTFTTGDYLRSNANTTYSSGTITFDSGTTVDINSTNVSIADSDISFDSGSGVTFSPANNQNLNVNLGGAGNFTVETNRFVVVNNGNVGIRDSSPDGLLDINGSLMLNGSLFSIGSMTQGSLLVAKSAGNVSALTKGSNHYVLKVNGNALVWETDNTGTGSAPGGSDGFLQFKDGSSFAGNGGLTFTKATKTISIAIDAPLDINSTSVSIADDNISFDSGSGVTFSPTNNQNLNINLGGTGKFSVETNLLYVANNGNVGISNASPNSKLTVNGALALLEGTAPGLNSGFGKFYVNSTNSKPYFISSSGASYNLINGSTFTAGDYLRSNATTTYSSGTITFDSGTTVDINSTNVSIADTDLNLDGGATTINGSSALTLFPNNGSDMNIRLDGASDFIVDTNKLVVLDTGNVGIKDTTPDALLEVNGTLLAQQINFQSEYSIGNSGTTKTIDWTNGNKQYITMTGNCTFTFTAPSGPTNILLRIIQDATGGRTITWPASVKWPSAVVPTLSTTASAEDIVTCYYNGTNYYCQIGLDFR</sequence>
<reference evidence="1 2" key="2">
    <citation type="submission" date="2019-08" db="EMBL/GenBank/DDBJ databases">
        <authorList>
            <person name="Henke P."/>
        </authorList>
    </citation>
    <scope>NUCLEOTIDE SEQUENCE [LARGE SCALE GENOMIC DNA]</scope>
    <source>
        <strain evidence="1">Phe10_nw2017</strain>
    </source>
</reference>
<comment type="caution">
    <text evidence="1">The sequence shown here is derived from an EMBL/GenBank/DDBJ whole genome shotgun (WGS) entry which is preliminary data.</text>
</comment>
<protein>
    <submittedName>
        <fullName evidence="1">Uncharacterized protein</fullName>
    </submittedName>
</protein>
<evidence type="ECO:0000313" key="2">
    <source>
        <dbReference type="Proteomes" id="UP000321083"/>
    </source>
</evidence>